<evidence type="ECO:0000313" key="3">
    <source>
        <dbReference type="Proteomes" id="UP000238365"/>
    </source>
</evidence>
<dbReference type="AlphaFoldDB" id="A0A1X1DNM3"/>
<dbReference type="KEGG" id="pgz:C2E15_17425"/>
<keyword evidence="1" id="KW-0732">Signal</keyword>
<feature type="chain" id="PRO_5012665136" description="SH3 domain-containing protein" evidence="1">
    <location>
        <begin position="19"/>
        <end position="228"/>
    </location>
</feature>
<dbReference type="EMBL" id="CP026377">
    <property type="protein sequence ID" value="AUX94677.1"/>
    <property type="molecule type" value="Genomic_DNA"/>
</dbReference>
<evidence type="ECO:0000313" key="2">
    <source>
        <dbReference type="EMBL" id="AUX94677.1"/>
    </source>
</evidence>
<evidence type="ECO:0008006" key="4">
    <source>
        <dbReference type="Google" id="ProtNLM"/>
    </source>
</evidence>
<dbReference type="Proteomes" id="UP000238365">
    <property type="component" value="Chromosome"/>
</dbReference>
<dbReference type="OrthoDB" id="6627459at2"/>
<accession>A0A1X1DNM3</accession>
<name>A0A1X1DNM3_9GAMM</name>
<reference evidence="2 3" key="1">
    <citation type="submission" date="2018-01" db="EMBL/GenBank/DDBJ databases">
        <title>Complete and assembled Genome of Pantoea gaviniae DSM22758T.</title>
        <authorList>
            <person name="Stevens M.J.A."/>
            <person name="Zurfluh K."/>
            <person name="Stephan R."/>
        </authorList>
    </citation>
    <scope>NUCLEOTIDE SEQUENCE [LARGE SCALE GENOMIC DNA]</scope>
    <source>
        <strain evidence="2 3">DSM 22758</strain>
    </source>
</reference>
<keyword evidence="3" id="KW-1185">Reference proteome</keyword>
<proteinExistence type="predicted"/>
<sequence>MKIFITLLFLLMTPALQAEQLMSEGILQAYWKAEWNDDATMNTPKLALRFFPATDSSLRDKVFDIRFKDQKTALTFVIKNFKTLPDNFLRYKEWFTNQKGTLYLKNPEPYIECRSENYMAEIINFIPDFSVSFSDTTSYEDMAHCGYNGDRPFLTSYYLNPEYKIGYFNSEPGDNVAYVKTFNIRDRIVKISTVNKQWIYAAVYDDTKPDRLGDRKGYVNTKYLTPFN</sequence>
<protein>
    <recommendedName>
        <fullName evidence="4">SH3 domain-containing protein</fullName>
    </recommendedName>
</protein>
<dbReference type="RefSeq" id="WP_104958489.1">
    <property type="nucleotide sequence ID" value="NZ_CP026377.1"/>
</dbReference>
<feature type="signal peptide" evidence="1">
    <location>
        <begin position="1"/>
        <end position="18"/>
    </location>
</feature>
<gene>
    <name evidence="2" type="ORF">C2E15_17425</name>
</gene>
<organism evidence="2 3">
    <name type="scientific">Mixta gaviniae</name>
    <dbReference type="NCBI Taxonomy" id="665914"/>
    <lineage>
        <taxon>Bacteria</taxon>
        <taxon>Pseudomonadati</taxon>
        <taxon>Pseudomonadota</taxon>
        <taxon>Gammaproteobacteria</taxon>
        <taxon>Enterobacterales</taxon>
        <taxon>Erwiniaceae</taxon>
        <taxon>Mixta</taxon>
    </lineage>
</organism>
<evidence type="ECO:0000256" key="1">
    <source>
        <dbReference type="SAM" id="SignalP"/>
    </source>
</evidence>